<evidence type="ECO:0000313" key="3">
    <source>
        <dbReference type="EMBL" id="GFY47555.1"/>
    </source>
</evidence>
<evidence type="ECO:0000256" key="2">
    <source>
        <dbReference type="SAM" id="Phobius"/>
    </source>
</evidence>
<reference evidence="3" key="1">
    <citation type="submission" date="2020-08" db="EMBL/GenBank/DDBJ databases">
        <title>Multicomponent nature underlies the extraordinary mechanical properties of spider dragline silk.</title>
        <authorList>
            <person name="Kono N."/>
            <person name="Nakamura H."/>
            <person name="Mori M."/>
            <person name="Yoshida Y."/>
            <person name="Ohtoshi R."/>
            <person name="Malay A.D."/>
            <person name="Moran D.A.P."/>
            <person name="Tomita M."/>
            <person name="Numata K."/>
            <person name="Arakawa K."/>
        </authorList>
    </citation>
    <scope>NUCLEOTIDE SEQUENCE</scope>
</reference>
<name>A0A8X6X609_9ARAC</name>
<keyword evidence="2" id="KW-1133">Transmembrane helix</keyword>
<keyword evidence="4" id="KW-1185">Reference proteome</keyword>
<comment type="caution">
    <text evidence="3">The sequence shown here is derived from an EMBL/GenBank/DDBJ whole genome shotgun (WGS) entry which is preliminary data.</text>
</comment>
<feature type="transmembrane region" description="Helical" evidence="2">
    <location>
        <begin position="62"/>
        <end position="80"/>
    </location>
</feature>
<proteinExistence type="predicted"/>
<accession>A0A8X6X609</accession>
<feature type="compositionally biased region" description="Polar residues" evidence="1">
    <location>
        <begin position="130"/>
        <end position="141"/>
    </location>
</feature>
<sequence length="153" mass="16440">MSVNEEVPAIAVALDPPAAAQQIEVRNVTFKGCQLTGLQAVFVSLTIAGVVFIVISIALESIVLGCIGGVIVIPGLAYGSKIYVNKYCCNKGNPLAELPRVQQEIRNESSPQSPDEIIPMLSEQERAQNRGAQETSITLLNAQRRRQSTTSSM</sequence>
<feature type="transmembrane region" description="Helical" evidence="2">
    <location>
        <begin position="36"/>
        <end position="55"/>
    </location>
</feature>
<evidence type="ECO:0000256" key="1">
    <source>
        <dbReference type="SAM" id="MobiDB-lite"/>
    </source>
</evidence>
<organism evidence="3 4">
    <name type="scientific">Trichonephila inaurata madagascariensis</name>
    <dbReference type="NCBI Taxonomy" id="2747483"/>
    <lineage>
        <taxon>Eukaryota</taxon>
        <taxon>Metazoa</taxon>
        <taxon>Ecdysozoa</taxon>
        <taxon>Arthropoda</taxon>
        <taxon>Chelicerata</taxon>
        <taxon>Arachnida</taxon>
        <taxon>Araneae</taxon>
        <taxon>Araneomorphae</taxon>
        <taxon>Entelegynae</taxon>
        <taxon>Araneoidea</taxon>
        <taxon>Nephilidae</taxon>
        <taxon>Trichonephila</taxon>
        <taxon>Trichonephila inaurata</taxon>
    </lineage>
</organism>
<evidence type="ECO:0000313" key="4">
    <source>
        <dbReference type="Proteomes" id="UP000886998"/>
    </source>
</evidence>
<dbReference type="EMBL" id="BMAV01005999">
    <property type="protein sequence ID" value="GFY47555.1"/>
    <property type="molecule type" value="Genomic_DNA"/>
</dbReference>
<dbReference type="AlphaFoldDB" id="A0A8X6X609"/>
<dbReference type="Proteomes" id="UP000886998">
    <property type="component" value="Unassembled WGS sequence"/>
</dbReference>
<keyword evidence="2" id="KW-0472">Membrane</keyword>
<feature type="region of interest" description="Disordered" evidence="1">
    <location>
        <begin position="104"/>
        <end position="153"/>
    </location>
</feature>
<keyword evidence="2" id="KW-0812">Transmembrane</keyword>
<protein>
    <submittedName>
        <fullName evidence="3">Uncharacterized protein</fullName>
    </submittedName>
</protein>
<gene>
    <name evidence="3" type="ORF">TNIN_95851</name>
</gene>